<comment type="caution">
    <text evidence="3">The sequence shown here is derived from an EMBL/GenBank/DDBJ whole genome shotgun (WGS) entry which is preliminary data.</text>
</comment>
<dbReference type="CDD" id="cd06259">
    <property type="entry name" value="YdcF-like"/>
    <property type="match status" value="1"/>
</dbReference>
<dbReference type="GO" id="GO:0005886">
    <property type="term" value="C:plasma membrane"/>
    <property type="evidence" value="ECO:0007669"/>
    <property type="project" value="TreeGrafter"/>
</dbReference>
<feature type="domain" description="DUF218" evidence="2">
    <location>
        <begin position="91"/>
        <end position="254"/>
    </location>
</feature>
<reference evidence="3 4" key="1">
    <citation type="submission" date="2019-07" db="EMBL/GenBank/DDBJ databases">
        <title>Draft genome for Aliikangiella sp. M105.</title>
        <authorList>
            <person name="Wang G."/>
        </authorList>
    </citation>
    <scope>NUCLEOTIDE SEQUENCE [LARGE SCALE GENOMIC DNA]</scope>
    <source>
        <strain evidence="3 4">M105</strain>
    </source>
</reference>
<name>A0A545UHM8_9GAMM</name>
<feature type="transmembrane region" description="Helical" evidence="1">
    <location>
        <begin position="41"/>
        <end position="60"/>
    </location>
</feature>
<keyword evidence="1" id="KW-0472">Membrane</keyword>
<dbReference type="Gene3D" id="3.40.50.620">
    <property type="entry name" value="HUPs"/>
    <property type="match status" value="1"/>
</dbReference>
<dbReference type="InterPro" id="IPR003848">
    <property type="entry name" value="DUF218"/>
</dbReference>
<dbReference type="GO" id="GO:0000270">
    <property type="term" value="P:peptidoglycan metabolic process"/>
    <property type="evidence" value="ECO:0007669"/>
    <property type="project" value="TreeGrafter"/>
</dbReference>
<dbReference type="OrthoDB" id="9809813at2"/>
<dbReference type="InterPro" id="IPR014729">
    <property type="entry name" value="Rossmann-like_a/b/a_fold"/>
</dbReference>
<dbReference type="PANTHER" id="PTHR30336:SF4">
    <property type="entry name" value="ENVELOPE BIOGENESIS FACTOR ELYC"/>
    <property type="match status" value="1"/>
</dbReference>
<evidence type="ECO:0000256" key="1">
    <source>
        <dbReference type="SAM" id="Phobius"/>
    </source>
</evidence>
<accession>A0A545UHM8</accession>
<dbReference type="InterPro" id="IPR051599">
    <property type="entry name" value="Cell_Envelope_Assoc"/>
</dbReference>
<evidence type="ECO:0000313" key="4">
    <source>
        <dbReference type="Proteomes" id="UP000315439"/>
    </source>
</evidence>
<keyword evidence="4" id="KW-1185">Reference proteome</keyword>
<dbReference type="PANTHER" id="PTHR30336">
    <property type="entry name" value="INNER MEMBRANE PROTEIN, PROBABLE PERMEASE"/>
    <property type="match status" value="1"/>
</dbReference>
<evidence type="ECO:0000259" key="2">
    <source>
        <dbReference type="Pfam" id="PF02698"/>
    </source>
</evidence>
<evidence type="ECO:0000313" key="3">
    <source>
        <dbReference type="EMBL" id="TQV88970.1"/>
    </source>
</evidence>
<protein>
    <submittedName>
        <fullName evidence="3">YdcF family protein</fullName>
    </submittedName>
</protein>
<proteinExistence type="predicted"/>
<keyword evidence="1" id="KW-0812">Transmembrane</keyword>
<organism evidence="3 4">
    <name type="scientific">Aliikangiella coralliicola</name>
    <dbReference type="NCBI Taxonomy" id="2592383"/>
    <lineage>
        <taxon>Bacteria</taxon>
        <taxon>Pseudomonadati</taxon>
        <taxon>Pseudomonadota</taxon>
        <taxon>Gammaproteobacteria</taxon>
        <taxon>Oceanospirillales</taxon>
        <taxon>Pleioneaceae</taxon>
        <taxon>Aliikangiella</taxon>
    </lineage>
</organism>
<dbReference type="RefSeq" id="WP_142892455.1">
    <property type="nucleotide sequence ID" value="NZ_ML660161.1"/>
</dbReference>
<dbReference type="Pfam" id="PF02698">
    <property type="entry name" value="DUF218"/>
    <property type="match status" value="1"/>
</dbReference>
<dbReference type="AlphaFoldDB" id="A0A545UHM8"/>
<sequence>MSWDILISYTFKAFLLPPGINLLLLIVGLAMLGFSRFRRSAIALISLGCISLVVLSTPTVSDSLIASLEVDEAIKMPQLKALQADQQTDRAIVVLSGGRLSRAPEYGEIDTVSAQTLLRIRYAGWLQKRLHLPVLLSGGSVFNEATSEAVLMNQVMVSSFNIAPKWIESQSKNTAENAVYSSQILKQNNINEILLITHAWHMPRAKKEFEKQGITVIPAPMSFSSNKKPGNFTDYLPNAKALHRSSSALHELLGNLWYDIRY</sequence>
<dbReference type="Proteomes" id="UP000315439">
    <property type="component" value="Unassembled WGS sequence"/>
</dbReference>
<dbReference type="EMBL" id="VIKS01000003">
    <property type="protein sequence ID" value="TQV88970.1"/>
    <property type="molecule type" value="Genomic_DNA"/>
</dbReference>
<keyword evidence="1" id="KW-1133">Transmembrane helix</keyword>
<gene>
    <name evidence="3" type="ORF">FLL46_05415</name>
</gene>
<feature type="transmembrane region" description="Helical" evidence="1">
    <location>
        <begin position="15"/>
        <end position="34"/>
    </location>
</feature>
<dbReference type="GO" id="GO:0043164">
    <property type="term" value="P:Gram-negative-bacterium-type cell wall biogenesis"/>
    <property type="evidence" value="ECO:0007669"/>
    <property type="project" value="TreeGrafter"/>
</dbReference>